<protein>
    <submittedName>
        <fullName evidence="1">Uncharacterized protein</fullName>
    </submittedName>
</protein>
<organism evidence="1 2">
    <name type="scientific">Ochrobactrum quorumnocens</name>
    <dbReference type="NCBI Taxonomy" id="271865"/>
    <lineage>
        <taxon>Bacteria</taxon>
        <taxon>Pseudomonadati</taxon>
        <taxon>Pseudomonadota</taxon>
        <taxon>Alphaproteobacteria</taxon>
        <taxon>Hyphomicrobiales</taxon>
        <taxon>Brucellaceae</taxon>
        <taxon>Brucella/Ochrobactrum group</taxon>
        <taxon>Ochrobactrum</taxon>
    </lineage>
</organism>
<reference evidence="1 2" key="1">
    <citation type="submission" date="2017-07" db="EMBL/GenBank/DDBJ databases">
        <title>Phylogenetic study on the rhizospheric bacterium Ochrobactrum sp. A44.</title>
        <authorList>
            <person name="Krzyzanowska D.M."/>
            <person name="Ossowicki A."/>
            <person name="Rajewska M."/>
            <person name="Maciag T."/>
            <person name="Kaczynski Z."/>
            <person name="Czerwicka M."/>
            <person name="Jafra S."/>
        </authorList>
    </citation>
    <scope>NUCLEOTIDE SEQUENCE [LARGE SCALE GENOMIC DNA]</scope>
    <source>
        <strain evidence="1 2">A44</strain>
    </source>
</reference>
<name>A0A248UC53_9HYPH</name>
<dbReference type="Proteomes" id="UP000215256">
    <property type="component" value="Chromosome 2"/>
</dbReference>
<accession>A0A248UC53</accession>
<sequence>MAAFVPMPEAAVNKHGCPSRFEQKVRATGYIRIVETKSNTGRVKMTSKCQLRLGILAADARHHLRSFFRTHYVDHDVLPVISTRR</sequence>
<dbReference type="EMBL" id="CP022603">
    <property type="protein sequence ID" value="ASV83991.1"/>
    <property type="molecule type" value="Genomic_DNA"/>
</dbReference>
<dbReference type="AlphaFoldDB" id="A0A248UC53"/>
<evidence type="ECO:0000313" key="1">
    <source>
        <dbReference type="EMBL" id="ASV83991.1"/>
    </source>
</evidence>
<proteinExistence type="predicted"/>
<evidence type="ECO:0000313" key="2">
    <source>
        <dbReference type="Proteomes" id="UP000215256"/>
    </source>
</evidence>
<gene>
    <name evidence="1" type="ORF">CES85_4774</name>
</gene>
<dbReference type="KEGG" id="och:CES85_4774"/>